<dbReference type="EMBL" id="PKKI01000055">
    <property type="protein sequence ID" value="PLK19358.1"/>
    <property type="molecule type" value="Genomic_DNA"/>
</dbReference>
<proteinExistence type="predicted"/>
<protein>
    <submittedName>
        <fullName evidence="2">Uncharacterized protein</fullName>
    </submittedName>
</protein>
<dbReference type="AlphaFoldDB" id="L9YE61"/>
<evidence type="ECO:0000313" key="3">
    <source>
        <dbReference type="EMBL" id="PLK19358.1"/>
    </source>
</evidence>
<comment type="caution">
    <text evidence="2">The sequence shown here is derived from an EMBL/GenBank/DDBJ whole genome shotgun (WGS) entry which is preliminary data.</text>
</comment>
<reference evidence="3 5" key="2">
    <citation type="submission" date="2017-12" db="EMBL/GenBank/DDBJ databases">
        <title>The characterization of oligonucleotides binding to NgAgo.</title>
        <authorList>
            <person name="Jiang L."/>
            <person name="He B."/>
            <person name="Kang J."/>
            <person name="Yu M."/>
            <person name="Li N."/>
            <person name="Fang Y."/>
            <person name="Tang Z."/>
            <person name="Wu P."/>
            <person name="Yao P."/>
            <person name="Huang J."/>
        </authorList>
    </citation>
    <scope>NUCLEOTIDE SEQUENCE [LARGE SCALE GENOMIC DNA]</scope>
    <source>
        <strain evidence="3 5">SP2</strain>
        <tissue evidence="3">Freeze-dried powder thallus</tissue>
    </source>
</reference>
<dbReference type="Proteomes" id="UP000234484">
    <property type="component" value="Unassembled WGS sequence"/>
</dbReference>
<accession>L9YE61</accession>
<evidence type="ECO:0000313" key="4">
    <source>
        <dbReference type="Proteomes" id="UP000011613"/>
    </source>
</evidence>
<gene>
    <name evidence="2" type="ORF">C490_04587</name>
    <name evidence="3" type="ORF">CYV19_15435</name>
</gene>
<evidence type="ECO:0000256" key="1">
    <source>
        <dbReference type="SAM" id="MobiDB-lite"/>
    </source>
</evidence>
<name>L9YE61_NATGS</name>
<organism evidence="2 4">
    <name type="scientific">Natronobacterium gregoryi (strain ATCC 43098 / DSM 3393 / CCM 3738 / CIP 104747 / IAM 13177 / JCM 8860 / NBRC 102187 / NCIMB 2189 / SP2)</name>
    <dbReference type="NCBI Taxonomy" id="797304"/>
    <lineage>
        <taxon>Archaea</taxon>
        <taxon>Methanobacteriati</taxon>
        <taxon>Methanobacteriota</taxon>
        <taxon>Stenosarchaea group</taxon>
        <taxon>Halobacteria</taxon>
        <taxon>Halobacteriales</taxon>
        <taxon>Natrialbaceae</taxon>
        <taxon>Natronobacterium</taxon>
    </lineage>
</organism>
<dbReference type="EMBL" id="AOIC01000035">
    <property type="protein sequence ID" value="ELY71921.1"/>
    <property type="molecule type" value="Genomic_DNA"/>
</dbReference>
<sequence length="63" mass="7111">MHGTSFAHARRRRAYDCSPRKRSQTDALWPGSLIGQGVVQVIGVIDLTRLGWRPYAFFSHLVA</sequence>
<evidence type="ECO:0000313" key="5">
    <source>
        <dbReference type="Proteomes" id="UP000234484"/>
    </source>
</evidence>
<evidence type="ECO:0000313" key="2">
    <source>
        <dbReference type="EMBL" id="ELY71921.1"/>
    </source>
</evidence>
<dbReference type="Proteomes" id="UP000011613">
    <property type="component" value="Unassembled WGS sequence"/>
</dbReference>
<feature type="region of interest" description="Disordered" evidence="1">
    <location>
        <begin position="1"/>
        <end position="25"/>
    </location>
</feature>
<reference evidence="2 4" key="1">
    <citation type="journal article" date="2014" name="PLoS Genet.">
        <title>Phylogenetically driven sequencing of extremely halophilic archaea reveals strategies for static and dynamic osmo-response.</title>
        <authorList>
            <person name="Becker E.A."/>
            <person name="Seitzer P.M."/>
            <person name="Tritt A."/>
            <person name="Larsen D."/>
            <person name="Krusor M."/>
            <person name="Yao A.I."/>
            <person name="Wu D."/>
            <person name="Madern D."/>
            <person name="Eisen J.A."/>
            <person name="Darling A.E."/>
            <person name="Facciotti M.T."/>
        </authorList>
    </citation>
    <scope>NUCLEOTIDE SEQUENCE [LARGE SCALE GENOMIC DNA]</scope>
    <source>
        <strain evidence="2 4">SP2</strain>
    </source>
</reference>